<accession>A0AAV0PR72</accession>
<protein>
    <submittedName>
        <fullName evidence="2">Uncharacterized protein</fullName>
    </submittedName>
</protein>
<dbReference type="Proteomes" id="UP001154282">
    <property type="component" value="Unassembled WGS sequence"/>
</dbReference>
<proteinExistence type="predicted"/>
<keyword evidence="1" id="KW-0732">Signal</keyword>
<dbReference type="AlphaFoldDB" id="A0AAV0PR72"/>
<sequence length="38" mass="4170">MPWSGVSCWCLGGGWLSHTSAVLDLRVLSGFQATCRWT</sequence>
<evidence type="ECO:0000256" key="1">
    <source>
        <dbReference type="SAM" id="SignalP"/>
    </source>
</evidence>
<evidence type="ECO:0000313" key="2">
    <source>
        <dbReference type="EMBL" id="CAI0473737.1"/>
    </source>
</evidence>
<dbReference type="EMBL" id="CAMGYJ010000009">
    <property type="protein sequence ID" value="CAI0473737.1"/>
    <property type="molecule type" value="Genomic_DNA"/>
</dbReference>
<comment type="caution">
    <text evidence="2">The sequence shown here is derived from an EMBL/GenBank/DDBJ whole genome shotgun (WGS) entry which is preliminary data.</text>
</comment>
<keyword evidence="3" id="KW-1185">Reference proteome</keyword>
<name>A0AAV0PR72_9ROSI</name>
<organism evidence="2 3">
    <name type="scientific">Linum tenue</name>
    <dbReference type="NCBI Taxonomy" id="586396"/>
    <lineage>
        <taxon>Eukaryota</taxon>
        <taxon>Viridiplantae</taxon>
        <taxon>Streptophyta</taxon>
        <taxon>Embryophyta</taxon>
        <taxon>Tracheophyta</taxon>
        <taxon>Spermatophyta</taxon>
        <taxon>Magnoliopsida</taxon>
        <taxon>eudicotyledons</taxon>
        <taxon>Gunneridae</taxon>
        <taxon>Pentapetalae</taxon>
        <taxon>rosids</taxon>
        <taxon>fabids</taxon>
        <taxon>Malpighiales</taxon>
        <taxon>Linaceae</taxon>
        <taxon>Linum</taxon>
    </lineage>
</organism>
<gene>
    <name evidence="2" type="ORF">LITE_LOCUS39762</name>
</gene>
<feature type="signal peptide" evidence="1">
    <location>
        <begin position="1"/>
        <end position="21"/>
    </location>
</feature>
<feature type="chain" id="PRO_5043639700" evidence="1">
    <location>
        <begin position="22"/>
        <end position="38"/>
    </location>
</feature>
<reference evidence="2" key="1">
    <citation type="submission" date="2022-08" db="EMBL/GenBank/DDBJ databases">
        <authorList>
            <person name="Gutierrez-Valencia J."/>
        </authorList>
    </citation>
    <scope>NUCLEOTIDE SEQUENCE</scope>
</reference>
<evidence type="ECO:0000313" key="3">
    <source>
        <dbReference type="Proteomes" id="UP001154282"/>
    </source>
</evidence>